<evidence type="ECO:0000256" key="3">
    <source>
        <dbReference type="ARBA" id="ARBA00029631"/>
    </source>
</evidence>
<dbReference type="EMBL" id="HBNS01057218">
    <property type="protein sequence ID" value="CAE4661359.1"/>
    <property type="molecule type" value="Transcribed_RNA"/>
</dbReference>
<dbReference type="AlphaFoldDB" id="A0A6S9BV52"/>
<dbReference type="GO" id="GO:0000266">
    <property type="term" value="P:mitochondrial fission"/>
    <property type="evidence" value="ECO:0007669"/>
    <property type="project" value="TreeGrafter"/>
</dbReference>
<accession>A0A6S9BV52</accession>
<reference evidence="4" key="1">
    <citation type="submission" date="2021-01" db="EMBL/GenBank/DDBJ databases">
        <authorList>
            <person name="Corre E."/>
            <person name="Pelletier E."/>
            <person name="Niang G."/>
            <person name="Scheremetjew M."/>
            <person name="Finn R."/>
            <person name="Kale V."/>
            <person name="Holt S."/>
            <person name="Cochrane G."/>
            <person name="Meng A."/>
            <person name="Brown T."/>
            <person name="Cohen L."/>
        </authorList>
    </citation>
    <scope>NUCLEOTIDE SEQUENCE</scope>
    <source>
        <strain evidence="4">GSO104</strain>
    </source>
</reference>
<evidence type="ECO:0000313" key="4">
    <source>
        <dbReference type="EMBL" id="CAE4661359.1"/>
    </source>
</evidence>
<protein>
    <recommendedName>
        <fullName evidence="2">Mitochondrial fission process protein 1</fullName>
    </recommendedName>
    <alternativeName>
        <fullName evidence="3">Mitochondrial 18 kDa protein</fullName>
    </alternativeName>
</protein>
<evidence type="ECO:0000256" key="2">
    <source>
        <dbReference type="ARBA" id="ARBA00017835"/>
    </source>
</evidence>
<dbReference type="Pfam" id="PF10558">
    <property type="entry name" value="MTP18"/>
    <property type="match status" value="1"/>
</dbReference>
<proteinExistence type="inferred from homology"/>
<dbReference type="GO" id="GO:0005739">
    <property type="term" value="C:mitochondrion"/>
    <property type="evidence" value="ECO:0007669"/>
    <property type="project" value="TreeGrafter"/>
</dbReference>
<evidence type="ECO:0000256" key="1">
    <source>
        <dbReference type="ARBA" id="ARBA00009224"/>
    </source>
</evidence>
<comment type="similarity">
    <text evidence="1">Belongs to the MTFP1 family.</text>
</comment>
<organism evidence="4">
    <name type="scientific">Ditylum brightwellii</name>
    <dbReference type="NCBI Taxonomy" id="49249"/>
    <lineage>
        <taxon>Eukaryota</taxon>
        <taxon>Sar</taxon>
        <taxon>Stramenopiles</taxon>
        <taxon>Ochrophyta</taxon>
        <taxon>Bacillariophyta</taxon>
        <taxon>Mediophyceae</taxon>
        <taxon>Lithodesmiophycidae</taxon>
        <taxon>Lithodesmiales</taxon>
        <taxon>Lithodesmiaceae</taxon>
        <taxon>Ditylum</taxon>
    </lineage>
</organism>
<dbReference type="PANTHER" id="PTHR11001">
    <property type="entry name" value="MITOCHONDRIAL FISSION PROCESS PROTEIN 1"/>
    <property type="match status" value="1"/>
</dbReference>
<sequence>MDATTTATTDPGSMLHNNVDVTAKTKNDSYNVFRDSLLRYLGYANEVGESFRYQFPKLVRPSYVVAFGYCGMDALSTGYRVWNQQQQSSTTTPSKPNKQQQAIVAATFDTLVWQSLASVMIPGAIINILVKASRRAVSRSPITLPVILSKWLPTSVGLGSIPLIIHPIDNAVDYVMDNSIRMVLFDQEEKEKEI</sequence>
<dbReference type="PANTHER" id="PTHR11001:SF2">
    <property type="entry name" value="MITOCHONDRIAL FISSION PROCESS PROTEIN 1"/>
    <property type="match status" value="1"/>
</dbReference>
<name>A0A6S9BV52_9STRA</name>
<dbReference type="InterPro" id="IPR019560">
    <property type="entry name" value="Mitochondrial_18_kDa_protein"/>
</dbReference>
<gene>
    <name evidence="4" type="ORF">DBRI00130_LOCUS41178</name>
</gene>